<dbReference type="NCBIfam" id="NF040920">
    <property type="entry name" value="CD1871A_fam"/>
    <property type="match status" value="1"/>
</dbReference>
<dbReference type="AlphaFoldDB" id="A0A9D1S4G0"/>
<sequence>MKRNAIALTLVILAAVMVCAGAWRGEVSTVFKKATNICLECVGIG</sequence>
<reference evidence="1" key="1">
    <citation type="submission" date="2020-10" db="EMBL/GenBank/DDBJ databases">
        <authorList>
            <person name="Gilroy R."/>
        </authorList>
    </citation>
    <scope>NUCLEOTIDE SEQUENCE</scope>
    <source>
        <strain evidence="1">ChiSxjej2B14-8506</strain>
    </source>
</reference>
<dbReference type="InterPro" id="IPR047708">
    <property type="entry name" value="CD1871A-like"/>
</dbReference>
<gene>
    <name evidence="1" type="ORF">IAC59_05065</name>
</gene>
<dbReference type="EMBL" id="DVNK01000033">
    <property type="protein sequence ID" value="HIU46610.1"/>
    <property type="molecule type" value="Genomic_DNA"/>
</dbReference>
<reference evidence="1" key="2">
    <citation type="journal article" date="2021" name="PeerJ">
        <title>Extensive microbial diversity within the chicken gut microbiome revealed by metagenomics and culture.</title>
        <authorList>
            <person name="Gilroy R."/>
            <person name="Ravi A."/>
            <person name="Getino M."/>
            <person name="Pursley I."/>
            <person name="Horton D.L."/>
            <person name="Alikhan N.F."/>
            <person name="Baker D."/>
            <person name="Gharbi K."/>
            <person name="Hall N."/>
            <person name="Watson M."/>
            <person name="Adriaenssens E.M."/>
            <person name="Foster-Nyarko E."/>
            <person name="Jarju S."/>
            <person name="Secka A."/>
            <person name="Antonio M."/>
            <person name="Oren A."/>
            <person name="Chaudhuri R.R."/>
            <person name="La Ragione R."/>
            <person name="Hildebrand F."/>
            <person name="Pallen M.J."/>
        </authorList>
    </citation>
    <scope>NUCLEOTIDE SEQUENCE</scope>
    <source>
        <strain evidence="1">ChiSxjej2B14-8506</strain>
    </source>
</reference>
<protein>
    <submittedName>
        <fullName evidence="1">Thioredoxin</fullName>
    </submittedName>
</protein>
<proteinExistence type="predicted"/>
<name>A0A9D1S4G0_9FIRM</name>
<comment type="caution">
    <text evidence="1">The sequence shown here is derived from an EMBL/GenBank/DDBJ whole genome shotgun (WGS) entry which is preliminary data.</text>
</comment>
<evidence type="ECO:0000313" key="1">
    <source>
        <dbReference type="EMBL" id="HIU46610.1"/>
    </source>
</evidence>
<dbReference type="Proteomes" id="UP000824123">
    <property type="component" value="Unassembled WGS sequence"/>
</dbReference>
<organism evidence="1 2">
    <name type="scientific">Candidatus Fimadaptatus faecigallinarum</name>
    <dbReference type="NCBI Taxonomy" id="2840814"/>
    <lineage>
        <taxon>Bacteria</taxon>
        <taxon>Bacillati</taxon>
        <taxon>Bacillota</taxon>
        <taxon>Clostridia</taxon>
        <taxon>Eubacteriales</taxon>
        <taxon>Candidatus Fimadaptatus</taxon>
    </lineage>
</organism>
<evidence type="ECO:0000313" key="2">
    <source>
        <dbReference type="Proteomes" id="UP000824123"/>
    </source>
</evidence>
<accession>A0A9D1S4G0</accession>